<evidence type="ECO:0000313" key="1">
    <source>
        <dbReference type="EMBL" id="MQY24171.1"/>
    </source>
</evidence>
<sequence>MMLRKSLGRNRYACPYVRTERFRRYRSRTSSAWDRGGLPLRTLPQRQPSATAARWAAVRLRVWVAPSRAWTSFFDNITSPSGSFGDTGQCGLTFVSRLGEAVPVSVVIASRYRAGSGYSAMRECVEGAAPYIARDVVSAAVSAEGAGLSKCGPLCSAPLERPCGSCWAACVVRPSARSALAAWGHRSPGSSLGKPHLGWLLDLSKALCRILVSTGLGIGR</sequence>
<dbReference type="EMBL" id="WEGK01000028">
    <property type="protein sequence ID" value="MQY24171.1"/>
    <property type="molecule type" value="Genomic_DNA"/>
</dbReference>
<comment type="caution">
    <text evidence="1">The sequence shown here is derived from an EMBL/GenBank/DDBJ whole genome shotgun (WGS) entry which is preliminary data.</text>
</comment>
<evidence type="ECO:0000313" key="2">
    <source>
        <dbReference type="Proteomes" id="UP000438448"/>
    </source>
</evidence>
<protein>
    <submittedName>
        <fullName evidence="1">Uncharacterized protein</fullName>
    </submittedName>
</protein>
<gene>
    <name evidence="1" type="ORF">NRB20_73040</name>
</gene>
<accession>A0A7K0DF61</accession>
<dbReference type="Proteomes" id="UP000438448">
    <property type="component" value="Unassembled WGS sequence"/>
</dbReference>
<proteinExistence type="predicted"/>
<dbReference type="AlphaFoldDB" id="A0A7K0DF61"/>
<organism evidence="1 2">
    <name type="scientific">Nocardia macrotermitis</name>
    <dbReference type="NCBI Taxonomy" id="2585198"/>
    <lineage>
        <taxon>Bacteria</taxon>
        <taxon>Bacillati</taxon>
        <taxon>Actinomycetota</taxon>
        <taxon>Actinomycetes</taxon>
        <taxon>Mycobacteriales</taxon>
        <taxon>Nocardiaceae</taxon>
        <taxon>Nocardia</taxon>
    </lineage>
</organism>
<reference evidence="1 2" key="1">
    <citation type="submission" date="2019-10" db="EMBL/GenBank/DDBJ databases">
        <title>Nocardia macrotermitis sp. nov. and Nocardia aurantia sp. nov., isolated from the gut of fungus growing-termite Macrotermes natalensis.</title>
        <authorList>
            <person name="Benndorf R."/>
            <person name="Schwitalla J."/>
            <person name="Martin K."/>
            <person name="De Beer W."/>
            <person name="Kaster A.-K."/>
            <person name="Vollmers J."/>
            <person name="Poulsen M."/>
            <person name="Beemelmanns C."/>
        </authorList>
    </citation>
    <scope>NUCLEOTIDE SEQUENCE [LARGE SCALE GENOMIC DNA]</scope>
    <source>
        <strain evidence="1 2">RB20</strain>
    </source>
</reference>
<name>A0A7K0DF61_9NOCA</name>
<keyword evidence="2" id="KW-1185">Reference proteome</keyword>